<dbReference type="AlphaFoldDB" id="A0A2Z3JHM7"/>
<dbReference type="EMBL" id="CP029494">
    <property type="protein sequence ID" value="AWN22479.1"/>
    <property type="molecule type" value="Genomic_DNA"/>
</dbReference>
<evidence type="ECO:0000313" key="2">
    <source>
        <dbReference type="EMBL" id="AWN22479.1"/>
    </source>
</evidence>
<feature type="coiled-coil region" evidence="1">
    <location>
        <begin position="112"/>
        <end position="200"/>
    </location>
</feature>
<gene>
    <name evidence="2" type="ORF">DKM44_03865</name>
</gene>
<protein>
    <submittedName>
        <fullName evidence="2">Uncharacterized protein</fullName>
    </submittedName>
</protein>
<dbReference type="RefSeq" id="WP_109825584.1">
    <property type="nucleotide sequence ID" value="NZ_CP029494.1"/>
</dbReference>
<name>A0A2Z3JHM7_9DEIO</name>
<accession>A0A2Z3JHM7</accession>
<evidence type="ECO:0000256" key="1">
    <source>
        <dbReference type="SAM" id="Coils"/>
    </source>
</evidence>
<evidence type="ECO:0000313" key="3">
    <source>
        <dbReference type="Proteomes" id="UP000245368"/>
    </source>
</evidence>
<proteinExistence type="predicted"/>
<keyword evidence="1" id="KW-0175">Coiled coil</keyword>
<keyword evidence="3" id="KW-1185">Reference proteome</keyword>
<sequence>MTQTRKTLPHVEQHPDIEQAPQSIAEHLAASGIVQAWGDPQPYEVDVLESGSAQLVWVVNGARVACRVWFMSHPGPDETVLFEGPWGEVIAIGEHVSWQSMNDLAFVLRDGVEEVTAQVRLAQEAAARAAEEARLAAETQARLAAEAEAQRKAQRQAEAKRVAEAEAQVELERQAEAIRVAEAEARLAAEQQAAAQLAAEEAQRVADESENFTPVIL</sequence>
<dbReference type="KEGG" id="dez:DKM44_03865"/>
<organism evidence="2 3">
    <name type="scientific">Deinococcus irradiatisoli</name>
    <dbReference type="NCBI Taxonomy" id="2202254"/>
    <lineage>
        <taxon>Bacteria</taxon>
        <taxon>Thermotogati</taxon>
        <taxon>Deinococcota</taxon>
        <taxon>Deinococci</taxon>
        <taxon>Deinococcales</taxon>
        <taxon>Deinococcaceae</taxon>
        <taxon>Deinococcus</taxon>
    </lineage>
</organism>
<dbReference type="Proteomes" id="UP000245368">
    <property type="component" value="Chromosome"/>
</dbReference>
<reference evidence="2 3" key="1">
    <citation type="submission" date="2018-05" db="EMBL/GenBank/DDBJ databases">
        <title>Complete Genome Sequence of Deinococcus sp. strain 17bor-2.</title>
        <authorList>
            <person name="Srinivasan S."/>
        </authorList>
    </citation>
    <scope>NUCLEOTIDE SEQUENCE [LARGE SCALE GENOMIC DNA]</scope>
    <source>
        <strain evidence="2 3">17bor-2</strain>
    </source>
</reference>